<dbReference type="PIRSF" id="PIRSF028304">
    <property type="entry name" value="UCP028304"/>
    <property type="match status" value="1"/>
</dbReference>
<proteinExistence type="predicted"/>
<evidence type="ECO:0000313" key="2">
    <source>
        <dbReference type="Proteomes" id="UP001465153"/>
    </source>
</evidence>
<dbReference type="RefSeq" id="WP_233086280.1">
    <property type="nucleotide sequence ID" value="NZ_BAABWN010000001.1"/>
</dbReference>
<dbReference type="PANTHER" id="PTHR35370">
    <property type="entry name" value="CYTOPLASMIC PROTEIN-RELATED-RELATED"/>
    <property type="match status" value="1"/>
</dbReference>
<dbReference type="NCBIfam" id="TIGR03359">
    <property type="entry name" value="VI_chp_6"/>
    <property type="match status" value="1"/>
</dbReference>
<dbReference type="Pfam" id="PF05947">
    <property type="entry name" value="T6SS_TssF"/>
    <property type="match status" value="1"/>
</dbReference>
<organism evidence="1 2">
    <name type="scientific">Sessilibacter corallicola</name>
    <dbReference type="NCBI Taxonomy" id="2904075"/>
    <lineage>
        <taxon>Bacteria</taxon>
        <taxon>Pseudomonadati</taxon>
        <taxon>Pseudomonadota</taxon>
        <taxon>Gammaproteobacteria</taxon>
        <taxon>Cellvibrionales</taxon>
        <taxon>Cellvibrionaceae</taxon>
        <taxon>Sessilibacter</taxon>
    </lineage>
</organism>
<sequence length="608" mass="68259">MTDSLLTHYESELAFLHQAAADFAKKHPAAASRLQLNEDTVEDPLVERLLSGVAFLNARVQQKLSDDFPELTDAVLETLYPHYLRPIPSLCMVNFEPSLALDKAAFVPRGRILESEKFDGNTCRFTTCYDTELYPIKISEAELMARPFIAPGSNSVPGAAAILKLQIKPLSEKLNISELGIQNLRFYLKGLPQFSYPLYDLILQKSLKIVLATGDDDTNPLFIGPDLIQQVGFDEEHRLLDFPSNSSSAYRLLTEFFCFPEKFGFLDLKDIGQYLGDRYSDNLDIYIYLSDTNSELEHQTDANSFSLHCSPAVNLFKHTADPIALTQKKYKYPLVPDARYKKGFEVYSVDDVIGLTSDNIKTQYLPFYGPNHTRGQGNAFWFASRTDNLEGDHLNEIASDVELSLVDLDFSPIQQQDQTLNISLTCTNRNMPRKLPTGNNQPYLSDVDGEIPVERISCVVPPTQAIRPAKKERAYWRLISHLNLNHLSLGGIDDSESALKEILRLYDFKDSASTRKLIDSVLQVHTKAITAPIQVQGLTVMSRGVEVEFLLDPVLLSGTSPVIFSSVLERFCGLYVSINSFTRVVVRMSGRDGILKKWPPRAGDKVLL</sequence>
<reference evidence="1 2" key="1">
    <citation type="submission" date="2024-04" db="EMBL/GenBank/DDBJ databases">
        <title>Draft genome sequence of Sessilibacter corallicola NBRC 116591.</title>
        <authorList>
            <person name="Miyakawa T."/>
            <person name="Kusuya Y."/>
            <person name="Miura T."/>
        </authorList>
    </citation>
    <scope>NUCLEOTIDE SEQUENCE [LARGE SCALE GENOMIC DNA]</scope>
    <source>
        <strain evidence="1 2">KU-00831-HH</strain>
    </source>
</reference>
<name>A0ABQ0A4X3_9GAMM</name>
<dbReference type="PANTHER" id="PTHR35370:SF1">
    <property type="entry name" value="TYPE VI SECRETION SYSTEM COMPONENT TSSF1"/>
    <property type="match status" value="1"/>
</dbReference>
<accession>A0ABQ0A4X3</accession>
<protein>
    <submittedName>
        <fullName evidence="1">Type VI secretion system baseplate subunit TssF</fullName>
    </submittedName>
</protein>
<evidence type="ECO:0000313" key="1">
    <source>
        <dbReference type="EMBL" id="GAA6166702.1"/>
    </source>
</evidence>
<keyword evidence="2" id="KW-1185">Reference proteome</keyword>
<comment type="caution">
    <text evidence="1">The sequence shown here is derived from an EMBL/GenBank/DDBJ whole genome shotgun (WGS) entry which is preliminary data.</text>
</comment>
<dbReference type="InterPro" id="IPR010272">
    <property type="entry name" value="T6SS_TssF"/>
</dbReference>
<dbReference type="EMBL" id="BAABWN010000001">
    <property type="protein sequence ID" value="GAA6166702.1"/>
    <property type="molecule type" value="Genomic_DNA"/>
</dbReference>
<gene>
    <name evidence="1" type="primary">tssF</name>
    <name evidence="1" type="ORF">NBRC116591_05120</name>
</gene>
<dbReference type="Proteomes" id="UP001465153">
    <property type="component" value="Unassembled WGS sequence"/>
</dbReference>